<gene>
    <name evidence="2" type="primary">Nfu_g_1_006981</name>
</gene>
<dbReference type="EMBL" id="HAEG01004342">
    <property type="protein sequence ID" value="SBR71395.1"/>
    <property type="molecule type" value="Transcribed_RNA"/>
</dbReference>
<feature type="region of interest" description="Disordered" evidence="1">
    <location>
        <begin position="22"/>
        <end position="67"/>
    </location>
</feature>
<sequence>VCVEFSLNSVCLLSRKSQAELLPAGDERSPSGVHQSSGLQHHPDHQSLPLLSLLGPHTPFSLFHDRR</sequence>
<feature type="non-terminal residue" evidence="2">
    <location>
        <position position="1"/>
    </location>
</feature>
<name>A0A1A8NQS8_9TELE</name>
<organism evidence="2">
    <name type="scientific">Nothobranchius pienaari</name>
    <dbReference type="NCBI Taxonomy" id="704102"/>
    <lineage>
        <taxon>Eukaryota</taxon>
        <taxon>Metazoa</taxon>
        <taxon>Chordata</taxon>
        <taxon>Craniata</taxon>
        <taxon>Vertebrata</taxon>
        <taxon>Euteleostomi</taxon>
        <taxon>Actinopterygii</taxon>
        <taxon>Neopterygii</taxon>
        <taxon>Teleostei</taxon>
        <taxon>Neoteleostei</taxon>
        <taxon>Acanthomorphata</taxon>
        <taxon>Ovalentaria</taxon>
        <taxon>Atherinomorphae</taxon>
        <taxon>Cyprinodontiformes</taxon>
        <taxon>Nothobranchiidae</taxon>
        <taxon>Nothobranchius</taxon>
    </lineage>
</organism>
<reference evidence="2" key="2">
    <citation type="submission" date="2016-06" db="EMBL/GenBank/DDBJ databases">
        <title>The genome of a short-lived fish provides insights into sex chromosome evolution and the genetic control of aging.</title>
        <authorList>
            <person name="Reichwald K."/>
            <person name="Felder M."/>
            <person name="Petzold A."/>
            <person name="Koch P."/>
            <person name="Groth M."/>
            <person name="Platzer M."/>
        </authorList>
    </citation>
    <scope>NUCLEOTIDE SEQUENCE</scope>
    <source>
        <tissue evidence="2">Brain</tissue>
    </source>
</reference>
<accession>A0A1A8NQS8</accession>
<proteinExistence type="predicted"/>
<dbReference type="AlphaFoldDB" id="A0A1A8NQS8"/>
<evidence type="ECO:0000313" key="2">
    <source>
        <dbReference type="EMBL" id="SBR71395.1"/>
    </source>
</evidence>
<protein>
    <submittedName>
        <fullName evidence="2">Uncharacterized protein</fullName>
    </submittedName>
</protein>
<evidence type="ECO:0000256" key="1">
    <source>
        <dbReference type="SAM" id="MobiDB-lite"/>
    </source>
</evidence>
<reference evidence="2" key="1">
    <citation type="submission" date="2016-05" db="EMBL/GenBank/DDBJ databases">
        <authorList>
            <person name="Lavstsen T."/>
            <person name="Jespersen J.S."/>
        </authorList>
    </citation>
    <scope>NUCLEOTIDE SEQUENCE</scope>
    <source>
        <tissue evidence="2">Brain</tissue>
    </source>
</reference>